<name>A0ABW4PV00_9MICO</name>
<feature type="transmembrane region" description="Helical" evidence="7">
    <location>
        <begin position="293"/>
        <end position="311"/>
    </location>
</feature>
<evidence type="ECO:0000256" key="3">
    <source>
        <dbReference type="ARBA" id="ARBA00022475"/>
    </source>
</evidence>
<dbReference type="PANTHER" id="PTHR23517:SF13">
    <property type="entry name" value="MAJOR FACILITATOR SUPERFAMILY MFS_1"/>
    <property type="match status" value="1"/>
</dbReference>
<organism evidence="9 10">
    <name type="scientific">Brachybacterium rhamnosum</name>
    <dbReference type="NCBI Taxonomy" id="173361"/>
    <lineage>
        <taxon>Bacteria</taxon>
        <taxon>Bacillati</taxon>
        <taxon>Actinomycetota</taxon>
        <taxon>Actinomycetes</taxon>
        <taxon>Micrococcales</taxon>
        <taxon>Dermabacteraceae</taxon>
        <taxon>Brachybacterium</taxon>
    </lineage>
</organism>
<proteinExistence type="predicted"/>
<evidence type="ECO:0000313" key="9">
    <source>
        <dbReference type="EMBL" id="MFD1834218.1"/>
    </source>
</evidence>
<feature type="transmembrane region" description="Helical" evidence="7">
    <location>
        <begin position="382"/>
        <end position="401"/>
    </location>
</feature>
<dbReference type="InterPro" id="IPR011701">
    <property type="entry name" value="MFS"/>
</dbReference>
<dbReference type="Proteomes" id="UP001597280">
    <property type="component" value="Unassembled WGS sequence"/>
</dbReference>
<comment type="caution">
    <text evidence="9">The sequence shown here is derived from an EMBL/GenBank/DDBJ whole genome shotgun (WGS) entry which is preliminary data.</text>
</comment>
<dbReference type="InterPro" id="IPR050171">
    <property type="entry name" value="MFS_Transporters"/>
</dbReference>
<evidence type="ECO:0000256" key="5">
    <source>
        <dbReference type="ARBA" id="ARBA00022989"/>
    </source>
</evidence>
<feature type="transmembrane region" description="Helical" evidence="7">
    <location>
        <begin position="60"/>
        <end position="78"/>
    </location>
</feature>
<evidence type="ECO:0000259" key="8">
    <source>
        <dbReference type="PROSITE" id="PS50850"/>
    </source>
</evidence>
<comment type="subcellular location">
    <subcellularLocation>
        <location evidence="1">Cell membrane</location>
        <topology evidence="1">Multi-pass membrane protein</topology>
    </subcellularLocation>
</comment>
<accession>A0ABW4PV00</accession>
<feature type="transmembrane region" description="Helical" evidence="7">
    <location>
        <begin position="261"/>
        <end position="281"/>
    </location>
</feature>
<keyword evidence="2" id="KW-0813">Transport</keyword>
<sequence>MPAAPAQPVTATVPGTEHRASPRALVAATLTLVLAFAVSSSPVPLFTTYRRADGLTDGDFSLATVAYFAGTILALLVLGRLSTHLGRRPLALAAAALLLAGALVMLRVDSLAPLALGRFLSGLGCGIASSAVMSYVVDAAPRRPAWLATMITSQSPMVGLTLGALGSGLIVEHGPRPTTTVFLVGAGAMTLCLIALAIAPETGPRLRGALASLRPRVAVPAAARPLLPALAAVVVSTWAMGSFYQAFGPSVVADGLGTDDAVVFAVVFSAYMLPSVLGAPIGGRMRAATAQRTGMTVFAIGVLGVLTALALDSVVLFIAASVVAGAGQGMAMSASVRSVLSTATPAETAPTMAAVYLLSYSGAMAASLISGQLTRWYGVEQIVIGYGVLAVAAAVVTALCAREPRPVEAPAA</sequence>
<keyword evidence="4 7" id="KW-0812">Transmembrane</keyword>
<evidence type="ECO:0000256" key="6">
    <source>
        <dbReference type="ARBA" id="ARBA00023136"/>
    </source>
</evidence>
<evidence type="ECO:0000256" key="1">
    <source>
        <dbReference type="ARBA" id="ARBA00004651"/>
    </source>
</evidence>
<keyword evidence="10" id="KW-1185">Reference proteome</keyword>
<dbReference type="RefSeq" id="WP_137769107.1">
    <property type="nucleotide sequence ID" value="NZ_BAAAIS010000002.1"/>
</dbReference>
<dbReference type="Gene3D" id="1.20.1250.20">
    <property type="entry name" value="MFS general substrate transporter like domains"/>
    <property type="match status" value="1"/>
</dbReference>
<dbReference type="Pfam" id="PF07690">
    <property type="entry name" value="MFS_1"/>
    <property type="match status" value="1"/>
</dbReference>
<dbReference type="SUPFAM" id="SSF103473">
    <property type="entry name" value="MFS general substrate transporter"/>
    <property type="match status" value="1"/>
</dbReference>
<dbReference type="InterPro" id="IPR020846">
    <property type="entry name" value="MFS_dom"/>
</dbReference>
<feature type="transmembrane region" description="Helical" evidence="7">
    <location>
        <begin position="90"/>
        <end position="108"/>
    </location>
</feature>
<dbReference type="EMBL" id="JBHUFL010000002">
    <property type="protein sequence ID" value="MFD1834218.1"/>
    <property type="molecule type" value="Genomic_DNA"/>
</dbReference>
<reference evidence="10" key="1">
    <citation type="journal article" date="2019" name="Int. J. Syst. Evol. Microbiol.">
        <title>The Global Catalogue of Microorganisms (GCM) 10K type strain sequencing project: providing services to taxonomists for standard genome sequencing and annotation.</title>
        <authorList>
            <consortium name="The Broad Institute Genomics Platform"/>
            <consortium name="The Broad Institute Genome Sequencing Center for Infectious Disease"/>
            <person name="Wu L."/>
            <person name="Ma J."/>
        </authorList>
    </citation>
    <scope>NUCLEOTIDE SEQUENCE [LARGE SCALE GENOMIC DNA]</scope>
    <source>
        <strain evidence="10">JCM 11650</strain>
    </source>
</reference>
<dbReference type="PROSITE" id="PS50850">
    <property type="entry name" value="MFS"/>
    <property type="match status" value="1"/>
</dbReference>
<dbReference type="InterPro" id="IPR036259">
    <property type="entry name" value="MFS_trans_sf"/>
</dbReference>
<protein>
    <submittedName>
        <fullName evidence="9">MFS transporter</fullName>
    </submittedName>
</protein>
<evidence type="ECO:0000256" key="2">
    <source>
        <dbReference type="ARBA" id="ARBA00022448"/>
    </source>
</evidence>
<keyword evidence="5 7" id="KW-1133">Transmembrane helix</keyword>
<feature type="transmembrane region" description="Helical" evidence="7">
    <location>
        <begin position="114"/>
        <end position="137"/>
    </location>
</feature>
<feature type="transmembrane region" description="Helical" evidence="7">
    <location>
        <begin position="221"/>
        <end position="241"/>
    </location>
</feature>
<feature type="transmembrane region" description="Helical" evidence="7">
    <location>
        <begin position="24"/>
        <end position="40"/>
    </location>
</feature>
<dbReference type="PANTHER" id="PTHR23517">
    <property type="entry name" value="RESISTANCE PROTEIN MDTM, PUTATIVE-RELATED-RELATED"/>
    <property type="match status" value="1"/>
</dbReference>
<feature type="transmembrane region" description="Helical" evidence="7">
    <location>
        <begin position="144"/>
        <end position="169"/>
    </location>
</feature>
<evidence type="ECO:0000313" key="10">
    <source>
        <dbReference type="Proteomes" id="UP001597280"/>
    </source>
</evidence>
<feature type="transmembrane region" description="Helical" evidence="7">
    <location>
        <begin position="352"/>
        <end position="370"/>
    </location>
</feature>
<keyword evidence="3" id="KW-1003">Cell membrane</keyword>
<evidence type="ECO:0000256" key="7">
    <source>
        <dbReference type="SAM" id="Phobius"/>
    </source>
</evidence>
<gene>
    <name evidence="9" type="ORF">ACFSDA_03925</name>
</gene>
<keyword evidence="6 7" id="KW-0472">Membrane</keyword>
<evidence type="ECO:0000256" key="4">
    <source>
        <dbReference type="ARBA" id="ARBA00022692"/>
    </source>
</evidence>
<feature type="transmembrane region" description="Helical" evidence="7">
    <location>
        <begin position="181"/>
        <end position="200"/>
    </location>
</feature>
<feature type="domain" description="Major facilitator superfamily (MFS) profile" evidence="8">
    <location>
        <begin position="23"/>
        <end position="405"/>
    </location>
</feature>